<dbReference type="PANTHER" id="PTHR40940:SF2">
    <property type="entry name" value="BATD"/>
    <property type="match status" value="1"/>
</dbReference>
<sequence length="579" mass="63746">MKKSILLLGFFISILTPCQARAGVSVALSLDRQEATLSDSIRVAIKVSGTRSCDSSPVIKGLDSFQVSQGGSSSRVEIINGNFSSSVEYTYYIQPSKSGTFQLGPVEVKVDGKVFKSNISTLSVLKAASPGSPAKGPIFLETTLSSKKAYVEEQVLYILKLYLKTSVSDISLQLPELDHLAFKQLAKPREYQGVYHGSTYRIIEVPYGLLALKAGNYGITPSQMSMTAYDHRKSRRGFFDDPFFRSGRPVTISSQPLELKVIPLPEEGKPEGFSGLVGNFEIKATLVPSKINMGESATLTVSINGKGNVNRIPDLKMPGLEHIKVYADEPVFEARPDPKGLAGFKIMKWAIVPEQQGDYEIPPLSLSFFDPETHSYSIIQTPKQPLIVLPGKEKMIMVEAGPGRQNGVGRSSKQGVEEIGHDILPLHTSVRNLQARSAIMSGGLFVWLTLLLPFVLYVSIFLGLRLKKRSVRALPAQKARKAPKNLMRRCRQERDDVNGLTLCVRDYFNDRFGLALASLTPDDAADILISKGAGPGTAQKLRVIMIELENSIYTGQSRKAGRMNNEIPRLIKEIEREIR</sequence>
<proteinExistence type="predicted"/>
<dbReference type="Proteomes" id="UP000650524">
    <property type="component" value="Unassembled WGS sequence"/>
</dbReference>
<name>A0A8J6T836_9DELT</name>
<dbReference type="AlphaFoldDB" id="A0A8J6T836"/>
<feature type="signal peptide" evidence="2">
    <location>
        <begin position="1"/>
        <end position="22"/>
    </location>
</feature>
<feature type="chain" id="PRO_5035210711" evidence="2">
    <location>
        <begin position="23"/>
        <end position="579"/>
    </location>
</feature>
<organism evidence="3 4">
    <name type="scientific">Candidatus Desulfacyla euxinica</name>
    <dbReference type="NCBI Taxonomy" id="2841693"/>
    <lineage>
        <taxon>Bacteria</taxon>
        <taxon>Deltaproteobacteria</taxon>
        <taxon>Candidatus Desulfacyla</taxon>
    </lineage>
</organism>
<feature type="transmembrane region" description="Helical" evidence="1">
    <location>
        <begin position="444"/>
        <end position="464"/>
    </location>
</feature>
<evidence type="ECO:0000313" key="4">
    <source>
        <dbReference type="Proteomes" id="UP000650524"/>
    </source>
</evidence>
<evidence type="ECO:0000256" key="1">
    <source>
        <dbReference type="SAM" id="Phobius"/>
    </source>
</evidence>
<gene>
    <name evidence="3" type="ORF">H8E19_07175</name>
</gene>
<keyword evidence="1" id="KW-0812">Transmembrane</keyword>
<comment type="caution">
    <text evidence="3">The sequence shown here is derived from an EMBL/GenBank/DDBJ whole genome shotgun (WGS) entry which is preliminary data.</text>
</comment>
<reference evidence="3 4" key="1">
    <citation type="submission" date="2020-08" db="EMBL/GenBank/DDBJ databases">
        <title>Bridging the membrane lipid divide: bacteria of the FCB group superphylum have the potential to synthesize archaeal ether lipids.</title>
        <authorList>
            <person name="Villanueva L."/>
            <person name="Von Meijenfeldt F.A.B."/>
            <person name="Westbye A.B."/>
            <person name="Yadav S."/>
            <person name="Hopmans E.C."/>
            <person name="Dutilh B.E."/>
            <person name="Sinninghe Damste J.S."/>
        </authorList>
    </citation>
    <scope>NUCLEOTIDE SEQUENCE [LARGE SCALE GENOMIC DNA]</scope>
    <source>
        <strain evidence="3">NIOZ-UU27</strain>
    </source>
</reference>
<accession>A0A8J6T836</accession>
<dbReference type="EMBL" id="JACNJD010000194">
    <property type="protein sequence ID" value="MBC8177173.1"/>
    <property type="molecule type" value="Genomic_DNA"/>
</dbReference>
<evidence type="ECO:0000313" key="3">
    <source>
        <dbReference type="EMBL" id="MBC8177173.1"/>
    </source>
</evidence>
<keyword evidence="1" id="KW-0472">Membrane</keyword>
<protein>
    <submittedName>
        <fullName evidence="3">Protein BatD</fullName>
    </submittedName>
</protein>
<keyword evidence="1" id="KW-1133">Transmembrane helix</keyword>
<evidence type="ECO:0000256" key="2">
    <source>
        <dbReference type="SAM" id="SignalP"/>
    </source>
</evidence>
<keyword evidence="2" id="KW-0732">Signal</keyword>
<dbReference type="Pfam" id="PF13584">
    <property type="entry name" value="BatD"/>
    <property type="match status" value="2"/>
</dbReference>
<dbReference type="PANTHER" id="PTHR40940">
    <property type="entry name" value="PROTEIN BATD-RELATED"/>
    <property type="match status" value="1"/>
</dbReference>
<dbReference type="InterPro" id="IPR025738">
    <property type="entry name" value="BatD"/>
</dbReference>